<evidence type="ECO:0000313" key="7">
    <source>
        <dbReference type="EMBL" id="WRQ89998.1"/>
    </source>
</evidence>
<reference evidence="7 8" key="1">
    <citation type="submission" date="2021-08" db="EMBL/GenBank/DDBJ databases">
        <authorList>
            <person name="Zhang D."/>
            <person name="Zhang A."/>
            <person name="Wang L."/>
        </authorList>
    </citation>
    <scope>NUCLEOTIDE SEQUENCE [LARGE SCALE GENOMIC DNA]</scope>
    <source>
        <strain evidence="7 8">WL0086</strain>
    </source>
</reference>
<protein>
    <submittedName>
        <fullName evidence="7">LacI family DNA-binding transcriptional regulator</fullName>
    </submittedName>
</protein>
<dbReference type="InterPro" id="IPR000843">
    <property type="entry name" value="HTH_LacI"/>
</dbReference>
<dbReference type="PROSITE" id="PS50932">
    <property type="entry name" value="HTH_LACI_2"/>
    <property type="match status" value="1"/>
</dbReference>
<evidence type="ECO:0000256" key="3">
    <source>
        <dbReference type="ARBA" id="ARBA00023125"/>
    </source>
</evidence>
<evidence type="ECO:0000256" key="5">
    <source>
        <dbReference type="SAM" id="MobiDB-lite"/>
    </source>
</evidence>
<keyword evidence="4" id="KW-0804">Transcription</keyword>
<dbReference type="GO" id="GO:0003677">
    <property type="term" value="F:DNA binding"/>
    <property type="evidence" value="ECO:0007669"/>
    <property type="project" value="UniProtKB-KW"/>
</dbReference>
<keyword evidence="1" id="KW-0678">Repressor</keyword>
<dbReference type="Pfam" id="PF00356">
    <property type="entry name" value="LacI"/>
    <property type="match status" value="1"/>
</dbReference>
<dbReference type="EMBL" id="CP139781">
    <property type="protein sequence ID" value="WRQ89998.1"/>
    <property type="molecule type" value="Genomic_DNA"/>
</dbReference>
<dbReference type="RefSeq" id="WP_221032077.1">
    <property type="nucleotide sequence ID" value="NZ_CP139781.1"/>
</dbReference>
<feature type="compositionally biased region" description="Basic residues" evidence="5">
    <location>
        <begin position="355"/>
        <end position="368"/>
    </location>
</feature>
<feature type="region of interest" description="Disordered" evidence="5">
    <location>
        <begin position="342"/>
        <end position="368"/>
    </location>
</feature>
<organism evidence="7 8">
    <name type="scientific">Actomonas aquatica</name>
    <dbReference type="NCBI Taxonomy" id="2866162"/>
    <lineage>
        <taxon>Bacteria</taxon>
        <taxon>Pseudomonadati</taxon>
        <taxon>Verrucomicrobiota</taxon>
        <taxon>Opitutia</taxon>
        <taxon>Opitutales</taxon>
        <taxon>Opitutaceae</taxon>
        <taxon>Actomonas</taxon>
    </lineage>
</organism>
<gene>
    <name evidence="7" type="ORF">K1X11_011320</name>
</gene>
<accession>A0ABZ1CE87</accession>
<dbReference type="PANTHER" id="PTHR30146">
    <property type="entry name" value="LACI-RELATED TRANSCRIPTIONAL REPRESSOR"/>
    <property type="match status" value="1"/>
</dbReference>
<dbReference type="InterPro" id="IPR010982">
    <property type="entry name" value="Lambda_DNA-bd_dom_sf"/>
</dbReference>
<dbReference type="PANTHER" id="PTHR30146:SF148">
    <property type="entry name" value="HTH-TYPE TRANSCRIPTIONAL REPRESSOR PURR-RELATED"/>
    <property type="match status" value="1"/>
</dbReference>
<dbReference type="Gene3D" id="1.10.260.40">
    <property type="entry name" value="lambda repressor-like DNA-binding domains"/>
    <property type="match status" value="1"/>
</dbReference>
<dbReference type="SUPFAM" id="SSF53822">
    <property type="entry name" value="Periplasmic binding protein-like I"/>
    <property type="match status" value="1"/>
</dbReference>
<keyword evidence="3 7" id="KW-0238">DNA-binding</keyword>
<dbReference type="SMART" id="SM00354">
    <property type="entry name" value="HTH_LACI"/>
    <property type="match status" value="1"/>
</dbReference>
<dbReference type="Gene3D" id="3.40.50.2300">
    <property type="match status" value="2"/>
</dbReference>
<keyword evidence="8" id="KW-1185">Reference proteome</keyword>
<evidence type="ECO:0000256" key="2">
    <source>
        <dbReference type="ARBA" id="ARBA00023015"/>
    </source>
</evidence>
<reference evidence="7 8" key="2">
    <citation type="submission" date="2023-12" db="EMBL/GenBank/DDBJ databases">
        <title>Description of an unclassified Opitutus bacterium of Verrucomicrobiota.</title>
        <authorList>
            <person name="Zhang D.-F."/>
        </authorList>
    </citation>
    <scope>NUCLEOTIDE SEQUENCE [LARGE SCALE GENOMIC DNA]</scope>
    <source>
        <strain evidence="7 8">WL0086</strain>
    </source>
</reference>
<dbReference type="CDD" id="cd01392">
    <property type="entry name" value="HTH_LacI"/>
    <property type="match status" value="1"/>
</dbReference>
<evidence type="ECO:0000256" key="1">
    <source>
        <dbReference type="ARBA" id="ARBA00022491"/>
    </source>
</evidence>
<feature type="domain" description="HTH lacI-type" evidence="6">
    <location>
        <begin position="6"/>
        <end position="60"/>
    </location>
</feature>
<keyword evidence="2" id="KW-0805">Transcription regulation</keyword>
<dbReference type="SUPFAM" id="SSF47413">
    <property type="entry name" value="lambda repressor-like DNA-binding domains"/>
    <property type="match status" value="1"/>
</dbReference>
<dbReference type="InterPro" id="IPR028082">
    <property type="entry name" value="Peripla_BP_I"/>
</dbReference>
<evidence type="ECO:0000313" key="8">
    <source>
        <dbReference type="Proteomes" id="UP000738431"/>
    </source>
</evidence>
<evidence type="ECO:0000259" key="6">
    <source>
        <dbReference type="PROSITE" id="PS50932"/>
    </source>
</evidence>
<dbReference type="Proteomes" id="UP000738431">
    <property type="component" value="Chromosome"/>
</dbReference>
<sequence>MPRSGPSLQSIADRVGVTKMTVSLALRDHPRIPAATRARIKREAEAQGYKPNPEVSRFLSAIRKSKPSGNGLPLACITTGPAPEIWRQQSPTENAYWHGAQERAKLYGYYVEEFWLEEPRMSARRLSDILWNRGINGVIIPPVLRVFSETNREVSLQLKWERFCAVTIGDPLTSPELNRVVHDHYTSMVTALNRLMQLGYRRIGLCLPEHMDLTVNQRWQAGYRVFRANHQIERIDPLIQPELTGDVVRQWITANRIDAVLCAGHHMPKFFRDAGIRIGEEIGYADLDLYPSDPEYAGISGITQNSEMLGMAAVDMIVSGLQRDQVGIPEVPFVTQVRGSWFDGKSTPPADQLKPRRRTPTRKRTKSD</sequence>
<name>A0ABZ1CE87_9BACT</name>
<evidence type="ECO:0000256" key="4">
    <source>
        <dbReference type="ARBA" id="ARBA00023163"/>
    </source>
</evidence>
<proteinExistence type="predicted"/>